<gene>
    <name evidence="2" type="ORF">NCTC7911_01938</name>
</gene>
<evidence type="ECO:0000313" key="2">
    <source>
        <dbReference type="EMBL" id="STZ00537.1"/>
    </source>
</evidence>
<evidence type="ECO:0000313" key="3">
    <source>
        <dbReference type="Proteomes" id="UP000254107"/>
    </source>
</evidence>
<keyword evidence="1" id="KW-0812">Transmembrane</keyword>
<keyword evidence="3" id="KW-1185">Reference proteome</keyword>
<dbReference type="EMBL" id="UGQC01000001">
    <property type="protein sequence ID" value="STZ00537.1"/>
    <property type="molecule type" value="Genomic_DNA"/>
</dbReference>
<keyword evidence="1" id="KW-0472">Membrane</keyword>
<accession>A0A378QI10</accession>
<protein>
    <submittedName>
        <fullName evidence="2">Uncharacterized protein</fullName>
    </submittedName>
</protein>
<evidence type="ECO:0000256" key="1">
    <source>
        <dbReference type="SAM" id="Phobius"/>
    </source>
</evidence>
<dbReference type="Proteomes" id="UP000254107">
    <property type="component" value="Unassembled WGS sequence"/>
</dbReference>
<name>A0A378QI10_MORLA</name>
<dbReference type="AlphaFoldDB" id="A0A378QI10"/>
<sequence>MKNNEILIFEKPNELLIRQPNKTQSRTHLQILVNRVMSVYDNQQKNLTPKMTKWDILDDEFKDDKNNPKSCNAERIKPENIKKELQRVVFNNNQIISDFLELGFMPVFKEYKSDGGRNNPSYYWLEVEKIDNDNQAIERENTINKVYYEHRDKSLVKTSLFSKIFFDKNHELHMFSFKGILLIAVLMLSFLLTLFILVFSVIFMALIQHLLSIGLSTLIIYSSFFVLFFYTFYYFYIPLNKIVTHRIVKAPLLFKSLTHDNAEIEFFGKTKDYKYNIARITEIRAVCPICTAPILLMNGKPDQSAPLVGRCIEAPHAHVYSFDRVLMTGYFLGHPMYLQEQPTDE</sequence>
<feature type="transmembrane region" description="Helical" evidence="1">
    <location>
        <begin position="180"/>
        <end position="207"/>
    </location>
</feature>
<proteinExistence type="predicted"/>
<organism evidence="2 3">
    <name type="scientific">Moraxella lacunata</name>
    <dbReference type="NCBI Taxonomy" id="477"/>
    <lineage>
        <taxon>Bacteria</taxon>
        <taxon>Pseudomonadati</taxon>
        <taxon>Pseudomonadota</taxon>
        <taxon>Gammaproteobacteria</taxon>
        <taxon>Moraxellales</taxon>
        <taxon>Moraxellaceae</taxon>
        <taxon>Moraxella</taxon>
    </lineage>
</organism>
<feature type="transmembrane region" description="Helical" evidence="1">
    <location>
        <begin position="213"/>
        <end position="236"/>
    </location>
</feature>
<dbReference type="GeneID" id="302270479"/>
<dbReference type="RefSeq" id="WP_115247855.1">
    <property type="nucleotide sequence ID" value="NZ_UGQC01000001.1"/>
</dbReference>
<keyword evidence="1" id="KW-1133">Transmembrane helix</keyword>
<reference evidence="2 3" key="1">
    <citation type="submission" date="2018-06" db="EMBL/GenBank/DDBJ databases">
        <authorList>
            <consortium name="Pathogen Informatics"/>
            <person name="Doyle S."/>
        </authorList>
    </citation>
    <scope>NUCLEOTIDE SEQUENCE [LARGE SCALE GENOMIC DNA]</scope>
    <source>
        <strain evidence="2 3">NCTC7911</strain>
    </source>
</reference>